<comment type="caution">
    <text evidence="2">The sequence shown here is derived from an EMBL/GenBank/DDBJ whole genome shotgun (WGS) entry which is preliminary data.</text>
</comment>
<dbReference type="Gene3D" id="2.60.120.10">
    <property type="entry name" value="Jelly Rolls"/>
    <property type="match status" value="1"/>
</dbReference>
<gene>
    <name evidence="2" type="ORF">C8Q71DRAFT_730183</name>
</gene>
<sequence length="346" mass="39025">MAENHIPLDPTVRGGALKWIANEYYDLNGSHYDVLDELPSPLEFSRLIHISRPVLIKASEMPEIISLWTDEYLAERMEDRQISIAVTPTGRADAITRGHDGRLYFAEPHVEKMAMDAFLAKIAPDRPESNAVDKEVYYLQSQNGNMFTGRYFDLTSDPDPSEFAPLRADVPSEISWCSEALDRCPDAVNLWIGNSASVTSVHSDPYENIYSVIRGAKHFTLFPPTEGWCLLEHSYPHARYVRSQATSQLELIPSPPTTSEVRWSSVLDPSAAVFLPSEAHPIHITVHAGETLYLPAGWWHYVRQSEVTIAINHWYDMEGRGTAWVWLNLLRGLIDVPPGNGDEEQI</sequence>
<protein>
    <submittedName>
        <fullName evidence="2">Clavaminate synthase-like protein</fullName>
    </submittedName>
</protein>
<dbReference type="Proteomes" id="UP000814176">
    <property type="component" value="Unassembled WGS sequence"/>
</dbReference>
<dbReference type="GeneID" id="72002812"/>
<dbReference type="InterPro" id="IPR003347">
    <property type="entry name" value="JmjC_dom"/>
</dbReference>
<dbReference type="SMART" id="SM00558">
    <property type="entry name" value="JmjC"/>
    <property type="match status" value="1"/>
</dbReference>
<name>A0ABQ8KZE0_9APHY</name>
<keyword evidence="3" id="KW-1185">Reference proteome</keyword>
<reference evidence="2 3" key="1">
    <citation type="journal article" date="2021" name="Environ. Microbiol.">
        <title>Gene family expansions and transcriptome signatures uncover fungal adaptations to wood decay.</title>
        <authorList>
            <person name="Hage H."/>
            <person name="Miyauchi S."/>
            <person name="Viragh M."/>
            <person name="Drula E."/>
            <person name="Min B."/>
            <person name="Chaduli D."/>
            <person name="Navarro D."/>
            <person name="Favel A."/>
            <person name="Norest M."/>
            <person name="Lesage-Meessen L."/>
            <person name="Balint B."/>
            <person name="Merenyi Z."/>
            <person name="de Eugenio L."/>
            <person name="Morin E."/>
            <person name="Martinez A.T."/>
            <person name="Baldrian P."/>
            <person name="Stursova M."/>
            <person name="Martinez M.J."/>
            <person name="Novotny C."/>
            <person name="Magnuson J.K."/>
            <person name="Spatafora J.W."/>
            <person name="Maurice S."/>
            <person name="Pangilinan J."/>
            <person name="Andreopoulos W."/>
            <person name="LaButti K."/>
            <person name="Hundley H."/>
            <person name="Na H."/>
            <person name="Kuo A."/>
            <person name="Barry K."/>
            <person name="Lipzen A."/>
            <person name="Henrissat B."/>
            <person name="Riley R."/>
            <person name="Ahrendt S."/>
            <person name="Nagy L.G."/>
            <person name="Grigoriev I.V."/>
            <person name="Martin F."/>
            <person name="Rosso M.N."/>
        </authorList>
    </citation>
    <scope>NUCLEOTIDE SEQUENCE [LARGE SCALE GENOMIC DNA]</scope>
    <source>
        <strain evidence="2 3">CIRM-BRFM 1785</strain>
    </source>
</reference>
<dbReference type="PROSITE" id="PS51184">
    <property type="entry name" value="JMJC"/>
    <property type="match status" value="1"/>
</dbReference>
<dbReference type="EMBL" id="JADCUA010000001">
    <property type="protein sequence ID" value="KAH9843832.1"/>
    <property type="molecule type" value="Genomic_DNA"/>
</dbReference>
<dbReference type="PANTHER" id="PTHR12461">
    <property type="entry name" value="HYPOXIA-INDUCIBLE FACTOR 1 ALPHA INHIBITOR-RELATED"/>
    <property type="match status" value="1"/>
</dbReference>
<dbReference type="RefSeq" id="XP_047784642.1">
    <property type="nucleotide sequence ID" value="XM_047922080.1"/>
</dbReference>
<dbReference type="InterPro" id="IPR014710">
    <property type="entry name" value="RmlC-like_jellyroll"/>
</dbReference>
<organism evidence="2 3">
    <name type="scientific">Rhodofomes roseus</name>
    <dbReference type="NCBI Taxonomy" id="34475"/>
    <lineage>
        <taxon>Eukaryota</taxon>
        <taxon>Fungi</taxon>
        <taxon>Dikarya</taxon>
        <taxon>Basidiomycota</taxon>
        <taxon>Agaricomycotina</taxon>
        <taxon>Agaricomycetes</taxon>
        <taxon>Polyporales</taxon>
        <taxon>Rhodofomes</taxon>
    </lineage>
</organism>
<dbReference type="SUPFAM" id="SSF51197">
    <property type="entry name" value="Clavaminate synthase-like"/>
    <property type="match status" value="1"/>
</dbReference>
<accession>A0ABQ8KZE0</accession>
<evidence type="ECO:0000313" key="2">
    <source>
        <dbReference type="EMBL" id="KAH9843832.1"/>
    </source>
</evidence>
<evidence type="ECO:0000313" key="3">
    <source>
        <dbReference type="Proteomes" id="UP000814176"/>
    </source>
</evidence>
<proteinExistence type="predicted"/>
<dbReference type="PANTHER" id="PTHR12461:SF99">
    <property type="entry name" value="BIFUNCTIONAL PEPTIDASE AND (3S)-LYSYL HYDROXYLASE JMJD7"/>
    <property type="match status" value="1"/>
</dbReference>
<evidence type="ECO:0000259" key="1">
    <source>
        <dbReference type="PROSITE" id="PS51184"/>
    </source>
</evidence>
<feature type="domain" description="JmjC" evidence="1">
    <location>
        <begin position="153"/>
        <end position="330"/>
    </location>
</feature>
<dbReference type="Pfam" id="PF13621">
    <property type="entry name" value="Cupin_8"/>
    <property type="match status" value="1"/>
</dbReference>
<dbReference type="InterPro" id="IPR041667">
    <property type="entry name" value="Cupin_8"/>
</dbReference>